<dbReference type="EMBL" id="LHYC01000024">
    <property type="protein sequence ID" value="KXB05283.1"/>
    <property type="molecule type" value="Genomic_DNA"/>
</dbReference>
<proteinExistence type="inferred from homology"/>
<dbReference type="NCBIfam" id="NF003700">
    <property type="entry name" value="PRK05313.1"/>
    <property type="match status" value="1"/>
</dbReference>
<dbReference type="PANTHER" id="PTHR37560">
    <property type="entry name" value="UPF0210 PROTEIN SPR0218"/>
    <property type="match status" value="1"/>
</dbReference>
<reference evidence="2 3" key="1">
    <citation type="journal article" date="2016" name="Sci. Rep.">
        <title>Metabolic traits of an uncultured archaeal lineage -MSBL1- from brine pools of the Red Sea.</title>
        <authorList>
            <person name="Mwirichia R."/>
            <person name="Alam I."/>
            <person name="Rashid M."/>
            <person name="Vinu M."/>
            <person name="Ba-Alawi W."/>
            <person name="Anthony Kamau A."/>
            <person name="Kamanda Ngugi D."/>
            <person name="Goker M."/>
            <person name="Klenk H.P."/>
            <person name="Bajic V."/>
            <person name="Stingl U."/>
        </authorList>
    </citation>
    <scope>NUCLEOTIDE SEQUENCE [LARGE SCALE GENOMIC DNA]</scope>
    <source>
        <strain evidence="2">SCGC-AAA382A03</strain>
    </source>
</reference>
<name>A0A133VFS2_9EURY</name>
<dbReference type="SUPFAM" id="SSF51998">
    <property type="entry name" value="PFL-like glycyl radical enzymes"/>
    <property type="match status" value="1"/>
</dbReference>
<dbReference type="AlphaFoldDB" id="A0A133VFS2"/>
<dbReference type="Proteomes" id="UP000070549">
    <property type="component" value="Unassembled WGS sequence"/>
</dbReference>
<evidence type="ECO:0000313" key="3">
    <source>
        <dbReference type="Proteomes" id="UP000070549"/>
    </source>
</evidence>
<organism evidence="2 3">
    <name type="scientific">candidate division MSBL1 archaeon SCGC-AAA382A03</name>
    <dbReference type="NCBI Taxonomy" id="1698278"/>
    <lineage>
        <taxon>Archaea</taxon>
        <taxon>Methanobacteriati</taxon>
        <taxon>Methanobacteriota</taxon>
        <taxon>candidate division MSBL1</taxon>
    </lineage>
</organism>
<keyword evidence="3" id="KW-1185">Reference proteome</keyword>
<dbReference type="PATRIC" id="fig|1698278.3.peg.168"/>
<evidence type="ECO:0000313" key="2">
    <source>
        <dbReference type="EMBL" id="KXB05283.1"/>
    </source>
</evidence>
<comment type="similarity">
    <text evidence="1">Belongs to the UPF0210 family.</text>
</comment>
<sequence>MAFTVDEVFETASMTLFQGLDIRTVTLGINIKDCISSDFEEFRDNVYDKVHSSSKKLVSETEELETKYGIPITNERVSVTPITLVMETHSSKEKFVKMAKTLDDAVRNAGVDFVGGFGGLVQKGSTSTEDVLIESLPRVLSETESVCSFLNVGSQETGMNLDAVNKMGVTLKEIAKETKKSIGCAKTVTFVNAPEDNPFMAGAFHGVGEPDFSLNVGISGPGVIKSVVDSSDDYDLTELSEIIKRTAFKTTRAGKLVGKELAEKIGVPFGIVDLSLAPSPVENDSVAKIIESMGIEKMGAHGSTLAVALLMDAIKKGGAMASGNIGGLSGTFLPVSEDLGMVDAVEKGALSLDKLEALTSVCSVGLDMVAIPGETPASKISAILADELSIGIINDKTESVRIIPAHGKKAGDVIEWGGLLGKAPVIDVSEYSSKKLLSRGGRFPSPLQSLKN</sequence>
<dbReference type="Gene3D" id="3.20.70.20">
    <property type="match status" value="1"/>
</dbReference>
<dbReference type="Pfam" id="PF05167">
    <property type="entry name" value="DUF711"/>
    <property type="match status" value="1"/>
</dbReference>
<dbReference type="InterPro" id="IPR007841">
    <property type="entry name" value="UPF0210"/>
</dbReference>
<comment type="caution">
    <text evidence="2">The sequence shown here is derived from an EMBL/GenBank/DDBJ whole genome shotgun (WGS) entry which is preliminary data.</text>
</comment>
<dbReference type="HAMAP" id="MF_01221">
    <property type="entry name" value="UPF0210"/>
    <property type="match status" value="1"/>
</dbReference>
<protein>
    <recommendedName>
        <fullName evidence="1">UPF0210 protein AKJ49_01140</fullName>
    </recommendedName>
</protein>
<evidence type="ECO:0000256" key="1">
    <source>
        <dbReference type="HAMAP-Rule" id="MF_01221"/>
    </source>
</evidence>
<gene>
    <name evidence="2" type="ORF">AKJ49_01140</name>
</gene>
<accession>A0A133VFS2</accession>
<dbReference type="PANTHER" id="PTHR37560:SF1">
    <property type="entry name" value="UPF0210 PROTEIN MJ1665"/>
    <property type="match status" value="1"/>
</dbReference>